<protein>
    <submittedName>
        <fullName evidence="6">DNA-binding transcriptional regulator LsrR, DeoR family</fullName>
    </submittedName>
</protein>
<evidence type="ECO:0000256" key="4">
    <source>
        <dbReference type="ARBA" id="ARBA00023163"/>
    </source>
</evidence>
<dbReference type="Gene3D" id="3.40.50.1360">
    <property type="match status" value="1"/>
</dbReference>
<dbReference type="InterPro" id="IPR051054">
    <property type="entry name" value="SorC_transcr_regulators"/>
</dbReference>
<dbReference type="Gene3D" id="1.10.10.10">
    <property type="entry name" value="Winged helix-like DNA-binding domain superfamily/Winged helix DNA-binding domain"/>
    <property type="match status" value="1"/>
</dbReference>
<dbReference type="AlphaFoldDB" id="A0A1G8UGN8"/>
<evidence type="ECO:0000313" key="7">
    <source>
        <dbReference type="Proteomes" id="UP000199382"/>
    </source>
</evidence>
<accession>A0A1G8UGN8</accession>
<dbReference type="EMBL" id="FNEK01000019">
    <property type="protein sequence ID" value="SDJ52794.1"/>
    <property type="molecule type" value="Genomic_DNA"/>
</dbReference>
<evidence type="ECO:0000259" key="5">
    <source>
        <dbReference type="Pfam" id="PF04198"/>
    </source>
</evidence>
<keyword evidence="3 6" id="KW-0238">DNA-binding</keyword>
<feature type="domain" description="Sugar-binding" evidence="5">
    <location>
        <begin position="64"/>
        <end position="316"/>
    </location>
</feature>
<dbReference type="SUPFAM" id="SSF100950">
    <property type="entry name" value="NagB/RpiA/CoA transferase-like"/>
    <property type="match status" value="1"/>
</dbReference>
<dbReference type="STRING" id="571298.SAMN04488026_101910"/>
<evidence type="ECO:0000256" key="2">
    <source>
        <dbReference type="ARBA" id="ARBA00023015"/>
    </source>
</evidence>
<dbReference type="Proteomes" id="UP000199382">
    <property type="component" value="Unassembled WGS sequence"/>
</dbReference>
<keyword evidence="4" id="KW-0804">Transcription</keyword>
<keyword evidence="7" id="KW-1185">Reference proteome</keyword>
<comment type="similarity">
    <text evidence="1">Belongs to the SorC transcriptional regulatory family.</text>
</comment>
<dbReference type="Pfam" id="PF04198">
    <property type="entry name" value="Sugar-bind"/>
    <property type="match status" value="1"/>
</dbReference>
<sequence length="322" mass="34375">MAREKTINDGERSLAIRAAWLHYIGGLTQAAVAKKLGVPSVKAHRLIARAVAEGAVKVSIDGEIVECLELEDALCQRFGLSTCRVAPDLSEEGVPLRALGLSGAAFIRRRLESGEISTIGIGHGRTLAAAVRSLPRIDAKGMRFVSLLGGLTRNFSANPHDVMHLLAEKTRAHAYVMPVPFFANTVEDREVLLAQKGVCDVFAMAEAAPLKLVGIGTVDTDTQLVASGMIEQSEIEEIAQAGGTGELLGHFFDAEGNRLETTLTARTLSVPFREDGEDNIVALAGGREKFDAIRAVLKSGWLSGLITDEATARALLDQEPLS</sequence>
<reference evidence="6 7" key="1">
    <citation type="submission" date="2016-10" db="EMBL/GenBank/DDBJ databases">
        <authorList>
            <person name="de Groot N.N."/>
        </authorList>
    </citation>
    <scope>NUCLEOTIDE SEQUENCE [LARGE SCALE GENOMIC DNA]</scope>
    <source>
        <strain evidence="6 7">DSM 25294</strain>
    </source>
</reference>
<dbReference type="PANTHER" id="PTHR34294:SF1">
    <property type="entry name" value="TRANSCRIPTIONAL REGULATOR LSRR"/>
    <property type="match status" value="1"/>
</dbReference>
<proteinExistence type="inferred from homology"/>
<evidence type="ECO:0000256" key="1">
    <source>
        <dbReference type="ARBA" id="ARBA00010466"/>
    </source>
</evidence>
<dbReference type="RefSeq" id="WP_212635060.1">
    <property type="nucleotide sequence ID" value="NZ_FNEK01000019.1"/>
</dbReference>
<dbReference type="GO" id="GO:0003677">
    <property type="term" value="F:DNA binding"/>
    <property type="evidence" value="ECO:0007669"/>
    <property type="project" value="UniProtKB-KW"/>
</dbReference>
<dbReference type="GO" id="GO:0030246">
    <property type="term" value="F:carbohydrate binding"/>
    <property type="evidence" value="ECO:0007669"/>
    <property type="project" value="InterPro"/>
</dbReference>
<evidence type="ECO:0000256" key="3">
    <source>
        <dbReference type="ARBA" id="ARBA00023125"/>
    </source>
</evidence>
<name>A0A1G8UGN8_9RHOB</name>
<organism evidence="6 7">
    <name type="scientific">Aliiruegeria lutimaris</name>
    <dbReference type="NCBI Taxonomy" id="571298"/>
    <lineage>
        <taxon>Bacteria</taxon>
        <taxon>Pseudomonadati</taxon>
        <taxon>Pseudomonadota</taxon>
        <taxon>Alphaproteobacteria</taxon>
        <taxon>Rhodobacterales</taxon>
        <taxon>Roseobacteraceae</taxon>
        <taxon>Aliiruegeria</taxon>
    </lineage>
</organism>
<keyword evidence="2" id="KW-0805">Transcription regulation</keyword>
<gene>
    <name evidence="6" type="ORF">SAMN04488026_101910</name>
</gene>
<dbReference type="InterPro" id="IPR007324">
    <property type="entry name" value="Sugar-bd_dom_put"/>
</dbReference>
<evidence type="ECO:0000313" key="6">
    <source>
        <dbReference type="EMBL" id="SDJ52794.1"/>
    </source>
</evidence>
<dbReference type="InterPro" id="IPR036388">
    <property type="entry name" value="WH-like_DNA-bd_sf"/>
</dbReference>
<dbReference type="PANTHER" id="PTHR34294">
    <property type="entry name" value="TRANSCRIPTIONAL REGULATOR-RELATED"/>
    <property type="match status" value="1"/>
</dbReference>
<dbReference type="InterPro" id="IPR037171">
    <property type="entry name" value="NagB/RpiA_transferase-like"/>
</dbReference>